<evidence type="ECO:0000256" key="1">
    <source>
        <dbReference type="SAM" id="MobiDB-lite"/>
    </source>
</evidence>
<sequence>MLIQVKPPADRAGAAPARPPRPPRLCVRSARVRARARRTPPPVTAAA</sequence>
<protein>
    <submittedName>
        <fullName evidence="2">Uncharacterized protein</fullName>
    </submittedName>
</protein>
<proteinExistence type="predicted"/>
<gene>
    <name evidence="2" type="ORF">GLE_0637</name>
</gene>
<dbReference type="AlphaFoldDB" id="A0A0S2DBT4"/>
<feature type="region of interest" description="Disordered" evidence="1">
    <location>
        <begin position="1"/>
        <end position="24"/>
    </location>
</feature>
<dbReference type="KEGG" id="lez:GLE_0637"/>
<name>A0A0S2DBT4_LYSEN</name>
<dbReference type="PATRIC" id="fig|69.6.peg.626"/>
<dbReference type="Proteomes" id="UP000061569">
    <property type="component" value="Chromosome"/>
</dbReference>
<organism evidence="2 3">
    <name type="scientific">Lysobacter enzymogenes</name>
    <dbReference type="NCBI Taxonomy" id="69"/>
    <lineage>
        <taxon>Bacteria</taxon>
        <taxon>Pseudomonadati</taxon>
        <taxon>Pseudomonadota</taxon>
        <taxon>Gammaproteobacteria</taxon>
        <taxon>Lysobacterales</taxon>
        <taxon>Lysobacteraceae</taxon>
        <taxon>Lysobacter</taxon>
    </lineage>
</organism>
<reference evidence="2 3" key="1">
    <citation type="submission" date="2015-11" db="EMBL/GenBank/DDBJ databases">
        <title>Genome sequences of Lysobacter enzymogenes strain C3 and Lysobacter antibioticus ATCC 29479.</title>
        <authorList>
            <person name="Kobayashi D.Y."/>
        </authorList>
    </citation>
    <scope>NUCLEOTIDE SEQUENCE [LARGE SCALE GENOMIC DNA]</scope>
    <source>
        <strain evidence="2 3">C3</strain>
    </source>
</reference>
<evidence type="ECO:0000313" key="2">
    <source>
        <dbReference type="EMBL" id="ALN55995.1"/>
    </source>
</evidence>
<dbReference type="EMBL" id="CP013140">
    <property type="protein sequence ID" value="ALN55995.1"/>
    <property type="molecule type" value="Genomic_DNA"/>
</dbReference>
<accession>A0A0S2DBT4</accession>
<evidence type="ECO:0000313" key="3">
    <source>
        <dbReference type="Proteomes" id="UP000061569"/>
    </source>
</evidence>
<dbReference type="STRING" id="69.GLE_0637"/>